<comment type="subcellular location">
    <subcellularLocation>
        <location evidence="2">Cytoplasm</location>
    </subcellularLocation>
    <subcellularLocation>
        <location evidence="1">Membrane</location>
        <topology evidence="1">Peripheral membrane protein</topology>
        <orientation evidence="1">Cytoplasmic side</orientation>
    </subcellularLocation>
</comment>
<dbReference type="SUPFAM" id="SSF64268">
    <property type="entry name" value="PX domain"/>
    <property type="match status" value="1"/>
</dbReference>
<dbReference type="GO" id="GO:0005768">
    <property type="term" value="C:endosome"/>
    <property type="evidence" value="ECO:0007669"/>
    <property type="project" value="TreeGrafter"/>
</dbReference>
<dbReference type="SMART" id="SM00312">
    <property type="entry name" value="PX"/>
    <property type="match status" value="1"/>
</dbReference>
<dbReference type="OrthoDB" id="10064318at2759"/>
<dbReference type="PANTHER" id="PTHR47554">
    <property type="entry name" value="SORTING NEXIN MVP1"/>
    <property type="match status" value="1"/>
</dbReference>
<keyword evidence="11" id="KW-1185">Reference proteome</keyword>
<evidence type="ECO:0000256" key="3">
    <source>
        <dbReference type="ARBA" id="ARBA00010883"/>
    </source>
</evidence>
<keyword evidence="5" id="KW-0813">Transport</keyword>
<dbReference type="OMA" id="SSPWDMP"/>
<evidence type="ECO:0000256" key="5">
    <source>
        <dbReference type="ARBA" id="ARBA00022448"/>
    </source>
</evidence>
<dbReference type="SUPFAM" id="SSF47473">
    <property type="entry name" value="EF-hand"/>
    <property type="match status" value="1"/>
</dbReference>
<dbReference type="Gene3D" id="1.10.238.10">
    <property type="entry name" value="EF-hand"/>
    <property type="match status" value="1"/>
</dbReference>
<gene>
    <name evidence="10" type="ORF">PIIN_06244</name>
</gene>
<dbReference type="Proteomes" id="UP000007148">
    <property type="component" value="Unassembled WGS sequence"/>
</dbReference>
<dbReference type="eggNOG" id="KOG2273">
    <property type="taxonomic scope" value="Eukaryota"/>
</dbReference>
<comment type="similarity">
    <text evidence="3">Belongs to the sorting nexin family.</text>
</comment>
<dbReference type="HOGENOM" id="CLU_009058_1_1_1"/>
<dbReference type="InterPro" id="IPR011992">
    <property type="entry name" value="EF-hand-dom_pair"/>
</dbReference>
<keyword evidence="8" id="KW-0472">Membrane</keyword>
<evidence type="ECO:0000256" key="8">
    <source>
        <dbReference type="ARBA" id="ARBA00023136"/>
    </source>
</evidence>
<evidence type="ECO:0000256" key="2">
    <source>
        <dbReference type="ARBA" id="ARBA00004496"/>
    </source>
</evidence>
<evidence type="ECO:0000259" key="9">
    <source>
        <dbReference type="PROSITE" id="PS50195"/>
    </source>
</evidence>
<feature type="domain" description="PX" evidence="9">
    <location>
        <begin position="219"/>
        <end position="326"/>
    </location>
</feature>
<dbReference type="InterPro" id="IPR036871">
    <property type="entry name" value="PX_dom_sf"/>
</dbReference>
<dbReference type="FunCoup" id="G4TLW7">
    <property type="interactions" value="75"/>
</dbReference>
<sequence length="593" mass="66177">MFNVARSPTARYESLNGLGASFVADPLATSVYDNEVDPWSGVATPELVEPSSGVSTILGNAQIPPLYAQAWNTVDALGSGSVSINSLQRVISTANIPATSTEQIVNLVTSKSKVNKSEFYVALALVALSQQGKDVTIENVVSLAKDNQLPIPELDTSALNTIAASTVKSTFPPPRPGPVYNNEPDPWTAGSRGAWDTTRAGHATASILNSGLPPQWWKGLEQINVTLYGQQGPFFNRYMVYSVHSFSRGAAVHRRYSEFAFLWDVLVRRYPFRILPQLPPKRIGPDESFIEQRRKGLIRFLNFVVNHPVIKDDGVLAVFLSEPDFEAWKRRTPISYDEESTAKRVDRMDEMSIPSNLEEKLATTRQRIGMLIEQWTRICVITERVVKRREAAASDIARTTLSLNALTEGSGASDVWGLPTSQLAIGVRLGVENVSGHLNTLADTIEQRSRVAINNNVEALKMQRDLYVAVRDLFSRHDKYAPDNADRLRKRVETQSQKLENVKAAQANGWEAEAEKLTSSIEKDRAAIVACLARRVFIRSCLWHEFRVVYHNREHALLSLAIQTWAAQERDFNEGTLRIWNAMVDSVQNMPYE</sequence>
<dbReference type="GO" id="GO:0006623">
    <property type="term" value="P:protein targeting to vacuole"/>
    <property type="evidence" value="ECO:0007669"/>
    <property type="project" value="TreeGrafter"/>
</dbReference>
<evidence type="ECO:0000256" key="4">
    <source>
        <dbReference type="ARBA" id="ARBA00014268"/>
    </source>
</evidence>
<dbReference type="CDD" id="cd07597">
    <property type="entry name" value="BAR_SNX8"/>
    <property type="match status" value="1"/>
</dbReference>
<reference evidence="10 11" key="1">
    <citation type="journal article" date="2011" name="PLoS Pathog.">
        <title>Endophytic Life Strategies Decoded by Genome and Transcriptome Analyses of the Mutualistic Root Symbiont Piriformospora indica.</title>
        <authorList>
            <person name="Zuccaro A."/>
            <person name="Lahrmann U."/>
            <person name="Guldener U."/>
            <person name="Langen G."/>
            <person name="Pfiffi S."/>
            <person name="Biedenkopf D."/>
            <person name="Wong P."/>
            <person name="Samans B."/>
            <person name="Grimm C."/>
            <person name="Basiewicz M."/>
            <person name="Murat C."/>
            <person name="Martin F."/>
            <person name="Kogel K.H."/>
        </authorList>
    </citation>
    <scope>NUCLEOTIDE SEQUENCE [LARGE SCALE GENOMIC DNA]</scope>
    <source>
        <strain evidence="10 11">DSM 11827</strain>
    </source>
</reference>
<name>G4TLW7_SERID</name>
<keyword evidence="7" id="KW-0653">Protein transport</keyword>
<keyword evidence="6" id="KW-0963">Cytoplasm</keyword>
<dbReference type="GO" id="GO:0005829">
    <property type="term" value="C:cytosol"/>
    <property type="evidence" value="ECO:0007669"/>
    <property type="project" value="GOC"/>
</dbReference>
<evidence type="ECO:0000256" key="6">
    <source>
        <dbReference type="ARBA" id="ARBA00022490"/>
    </source>
</evidence>
<dbReference type="InterPro" id="IPR028662">
    <property type="entry name" value="SNX8/Mvp1"/>
</dbReference>
<dbReference type="GO" id="GO:0032266">
    <property type="term" value="F:phosphatidylinositol-3-phosphate binding"/>
    <property type="evidence" value="ECO:0007669"/>
    <property type="project" value="TreeGrafter"/>
</dbReference>
<proteinExistence type="inferred from homology"/>
<dbReference type="GO" id="GO:0042147">
    <property type="term" value="P:retrograde transport, endosome to Golgi"/>
    <property type="evidence" value="ECO:0007669"/>
    <property type="project" value="InterPro"/>
</dbReference>
<dbReference type="InterPro" id="IPR001683">
    <property type="entry name" value="PX_dom"/>
</dbReference>
<dbReference type="STRING" id="1109443.G4TLW7"/>
<evidence type="ECO:0000256" key="1">
    <source>
        <dbReference type="ARBA" id="ARBA00004287"/>
    </source>
</evidence>
<dbReference type="GO" id="GO:0016020">
    <property type="term" value="C:membrane"/>
    <property type="evidence" value="ECO:0007669"/>
    <property type="project" value="UniProtKB-SubCell"/>
</dbReference>
<dbReference type="PANTHER" id="PTHR47554:SF1">
    <property type="entry name" value="SORTING NEXIN MVP1"/>
    <property type="match status" value="1"/>
</dbReference>
<evidence type="ECO:0000313" key="11">
    <source>
        <dbReference type="Proteomes" id="UP000007148"/>
    </source>
</evidence>
<dbReference type="Pfam" id="PF00787">
    <property type="entry name" value="PX"/>
    <property type="match status" value="1"/>
</dbReference>
<dbReference type="InterPro" id="IPR045734">
    <property type="entry name" value="Snx8_BAR_dom"/>
</dbReference>
<dbReference type="AlphaFoldDB" id="G4TLW7"/>
<dbReference type="InParanoid" id="G4TLW7"/>
<protein>
    <recommendedName>
        <fullName evidence="4">Sorting nexin MVP1</fullName>
    </recommendedName>
</protein>
<organism evidence="10 11">
    <name type="scientific">Serendipita indica (strain DSM 11827)</name>
    <name type="common">Root endophyte fungus</name>
    <name type="synonym">Piriformospora indica</name>
    <dbReference type="NCBI Taxonomy" id="1109443"/>
    <lineage>
        <taxon>Eukaryota</taxon>
        <taxon>Fungi</taxon>
        <taxon>Dikarya</taxon>
        <taxon>Basidiomycota</taxon>
        <taxon>Agaricomycotina</taxon>
        <taxon>Agaricomycetes</taxon>
        <taxon>Sebacinales</taxon>
        <taxon>Serendipitaceae</taxon>
        <taxon>Serendipita</taxon>
    </lineage>
</organism>
<accession>G4TLW7</accession>
<dbReference type="EMBL" id="CAFZ01000157">
    <property type="protein sequence ID" value="CCA72310.1"/>
    <property type="molecule type" value="Genomic_DNA"/>
</dbReference>
<comment type="caution">
    <text evidence="10">The sequence shown here is derived from an EMBL/GenBank/DDBJ whole genome shotgun (WGS) entry which is preliminary data.</text>
</comment>
<dbReference type="PROSITE" id="PS50195">
    <property type="entry name" value="PX"/>
    <property type="match status" value="1"/>
</dbReference>
<dbReference type="Pfam" id="PF19566">
    <property type="entry name" value="Snx8_BAR_dom"/>
    <property type="match status" value="1"/>
</dbReference>
<evidence type="ECO:0000313" key="10">
    <source>
        <dbReference type="EMBL" id="CCA72310.1"/>
    </source>
</evidence>
<evidence type="ECO:0000256" key="7">
    <source>
        <dbReference type="ARBA" id="ARBA00022927"/>
    </source>
</evidence>
<dbReference type="Gene3D" id="3.30.1520.10">
    <property type="entry name" value="Phox-like domain"/>
    <property type="match status" value="1"/>
</dbReference>